<dbReference type="EMBL" id="RSEC01000032">
    <property type="protein sequence ID" value="RSD22011.1"/>
    <property type="molecule type" value="Genomic_DNA"/>
</dbReference>
<organism evidence="1 2">
    <name type="scientific">Amycolatopsis eburnea</name>
    <dbReference type="NCBI Taxonomy" id="2267691"/>
    <lineage>
        <taxon>Bacteria</taxon>
        <taxon>Bacillati</taxon>
        <taxon>Actinomycetota</taxon>
        <taxon>Actinomycetes</taxon>
        <taxon>Pseudonocardiales</taxon>
        <taxon>Pseudonocardiaceae</taxon>
        <taxon>Amycolatopsis</taxon>
    </lineage>
</organism>
<dbReference type="OrthoDB" id="5193571at2"/>
<reference evidence="1 2" key="1">
    <citation type="submission" date="2018-12" db="EMBL/GenBank/DDBJ databases">
        <title>Amycolatopsis eburnea sp. nov. actinomycete associate with arbuscular mycorrhiza fungal spore.</title>
        <authorList>
            <person name="Lumyong S."/>
            <person name="Chaiya L."/>
        </authorList>
    </citation>
    <scope>NUCLEOTIDE SEQUENCE [LARGE SCALE GENOMIC DNA]</scope>
    <source>
        <strain evidence="1 2">GLM-1</strain>
    </source>
</reference>
<keyword evidence="2" id="KW-1185">Reference proteome</keyword>
<gene>
    <name evidence="1" type="ORF">EIY87_09350</name>
</gene>
<comment type="caution">
    <text evidence="1">The sequence shown here is derived from an EMBL/GenBank/DDBJ whole genome shotgun (WGS) entry which is preliminary data.</text>
</comment>
<proteinExistence type="predicted"/>
<dbReference type="RefSeq" id="WP_125307261.1">
    <property type="nucleotide sequence ID" value="NZ_RSEC01000032.1"/>
</dbReference>
<evidence type="ECO:0000313" key="1">
    <source>
        <dbReference type="EMBL" id="RSD22011.1"/>
    </source>
</evidence>
<sequence>MAERHSSAVQQVAGVGQQTVEDVRLTQSALWTPSGLITSRPGIIPSGTAAAPGSVLATSPTPNGFVHVQPGRLVVQSVRGGGVYVMCLDAIKDINILSTSADPSNARRDLIIAQQNDAYFGDANSDMVVRQVVGTPSGAPVDPVVTGSQDYLVLARVTVPAGATTITTGNITNLATQLTVATGGLLPVADVTERAAIAQPYDGMAIYRRDLDWIETYDGTAWRAPMWCRTTALANITNPVTGQMALLTTDNYVYRWTGSAWSPVFAASKVGGEWTANANQSITANSGANKLTFGGVRIPANGVTLTTSNTVNIAVDGNYSIYAAAGAAFNAGNNFGVGIYGTGGAPAAGQSWYAAPHFASGQTEAACSATRFFAAGTQLCAYLYNNGNALTLNPTTGRVAEFAVWREL</sequence>
<protein>
    <submittedName>
        <fullName evidence="1">Uncharacterized protein</fullName>
    </submittedName>
</protein>
<name>A0A3R9E0B7_9PSEU</name>
<accession>A0A3R9E0B7</accession>
<dbReference type="AlphaFoldDB" id="A0A3R9E0B7"/>
<dbReference type="Proteomes" id="UP000267081">
    <property type="component" value="Unassembled WGS sequence"/>
</dbReference>
<evidence type="ECO:0000313" key="2">
    <source>
        <dbReference type="Proteomes" id="UP000267081"/>
    </source>
</evidence>